<dbReference type="FunFam" id="3.30.70.270:FF:000003">
    <property type="entry name" value="Transposon Ty3-G Gag-Pol polyprotein"/>
    <property type="match status" value="1"/>
</dbReference>
<accession>A0ABD0QFW9</accession>
<dbReference type="Gene3D" id="3.10.20.370">
    <property type="match status" value="1"/>
</dbReference>
<evidence type="ECO:0000259" key="4">
    <source>
        <dbReference type="Pfam" id="PF00078"/>
    </source>
</evidence>
<dbReference type="EC" id="3.1.26.4" evidence="2"/>
<evidence type="ECO:0000313" key="7">
    <source>
        <dbReference type="Proteomes" id="UP001529510"/>
    </source>
</evidence>
<dbReference type="Pfam" id="PF00078">
    <property type="entry name" value="RVT_1"/>
    <property type="match status" value="1"/>
</dbReference>
<comment type="similarity">
    <text evidence="1">Belongs to the beta type-B retroviral polymerase family. HERV class-II K(HML-2) pol subfamily.</text>
</comment>
<feature type="non-terminal residue" evidence="6">
    <location>
        <position position="1"/>
    </location>
</feature>
<dbReference type="Gene3D" id="3.30.70.270">
    <property type="match status" value="3"/>
</dbReference>
<dbReference type="FunFam" id="3.10.20.370:FF:000001">
    <property type="entry name" value="Retrovirus-related Pol polyprotein from transposon 17.6-like protein"/>
    <property type="match status" value="1"/>
</dbReference>
<feature type="domain" description="Reverse transcriptase" evidence="4">
    <location>
        <begin position="244"/>
        <end position="330"/>
    </location>
</feature>
<evidence type="ECO:0000256" key="2">
    <source>
        <dbReference type="ARBA" id="ARBA00012180"/>
    </source>
</evidence>
<dbReference type="InterPro" id="IPR043128">
    <property type="entry name" value="Rev_trsase/Diguanyl_cyclase"/>
</dbReference>
<sequence length="646" mass="73669">RMVISLQKGNLTKVIIHVTNISKVDIMLASRMILGRVQHVKAIYPADTHPAIVTSDWNSSNGGGVARIVTTENRDVTSLYSTDHTGQKVNKKLWDPPVSIDHLTSEQQRKLQQMLREESEVFAKDEDDVGCIPSLQLKIRLSDMTPVKRTYVSVPKPLHNEVKGYLEDLLNKGWIQKSRSSYASPVVCVRKKDGSLRLCIDYWELNHKSIPDRHPIPRTQDMLNTLSGSAWFSVLDQAFITPWGLNEWVRIPFGLSSATAEFQRSTEEFLLGLRDDTCLPYLDDNLVHSKTFEEHLADVREVLCRYQSHGVMLTTKKCELFKAEVKFLGKIVSKGGYTMDPKEIAPVQALRDHNPKTVGDLRQLLGFLSYYRTYITSFSQIAKPLHELLSVEKSLERRASHKSGIRRRKGEKGKKQLNFMPGMPISWTDQHQKVLSQLLEFLLHPPILGYPDFEQAFILYCDASQDGLDAILYQRQQGKLVVIGYGSRTLMAPERNYHLHSGKLEFLALKWAICEQFSQRHHSRWIAELADYNFTIKYRTGRIHRDTDVLSRIPLNMESYMQACSQEASTRVITAVTDALLLKPEEGEPWMCPITLATICSEADQEQGEQQMTKVTSEELKGAQERDSVLGKVRKYVVAEVVETRP</sequence>
<proteinExistence type="inferred from homology"/>
<dbReference type="InterPro" id="IPR043502">
    <property type="entry name" value="DNA/RNA_pol_sf"/>
</dbReference>
<dbReference type="GO" id="GO:0004523">
    <property type="term" value="F:RNA-DNA hybrid ribonuclease activity"/>
    <property type="evidence" value="ECO:0007669"/>
    <property type="project" value="UniProtKB-EC"/>
</dbReference>
<name>A0ABD0QFW9_CIRMR</name>
<dbReference type="InterPro" id="IPR000477">
    <property type="entry name" value="RT_dom"/>
</dbReference>
<keyword evidence="7" id="KW-1185">Reference proteome</keyword>
<protein>
    <recommendedName>
        <fullName evidence="2">ribonuclease H</fullName>
        <ecNumber evidence="2">3.1.26.4</ecNumber>
    </recommendedName>
</protein>
<evidence type="ECO:0000259" key="5">
    <source>
        <dbReference type="Pfam" id="PF17919"/>
    </source>
</evidence>
<dbReference type="EMBL" id="JAMKFB020000009">
    <property type="protein sequence ID" value="KAL0183886.1"/>
    <property type="molecule type" value="Genomic_DNA"/>
</dbReference>
<comment type="caution">
    <text evidence="6">The sequence shown here is derived from an EMBL/GenBank/DDBJ whole genome shotgun (WGS) entry which is preliminary data.</text>
</comment>
<dbReference type="InterPro" id="IPR041577">
    <property type="entry name" value="RT_RNaseH_2"/>
</dbReference>
<dbReference type="AlphaFoldDB" id="A0ABD0QFW9"/>
<dbReference type="PANTHER" id="PTHR37984">
    <property type="entry name" value="PROTEIN CBG26694"/>
    <property type="match status" value="1"/>
</dbReference>
<feature type="domain" description="Reverse transcriptase/retrotransposon-derived protein RNase H-like" evidence="5">
    <location>
        <begin position="427"/>
        <end position="514"/>
    </location>
</feature>
<gene>
    <name evidence="6" type="ORF">M9458_019582</name>
</gene>
<dbReference type="PANTHER" id="PTHR37984:SF5">
    <property type="entry name" value="PROTEIN NYNRIN-LIKE"/>
    <property type="match status" value="1"/>
</dbReference>
<organism evidence="6 7">
    <name type="scientific">Cirrhinus mrigala</name>
    <name type="common">Mrigala</name>
    <dbReference type="NCBI Taxonomy" id="683832"/>
    <lineage>
        <taxon>Eukaryota</taxon>
        <taxon>Metazoa</taxon>
        <taxon>Chordata</taxon>
        <taxon>Craniata</taxon>
        <taxon>Vertebrata</taxon>
        <taxon>Euteleostomi</taxon>
        <taxon>Actinopterygii</taxon>
        <taxon>Neopterygii</taxon>
        <taxon>Teleostei</taxon>
        <taxon>Ostariophysi</taxon>
        <taxon>Cypriniformes</taxon>
        <taxon>Cyprinidae</taxon>
        <taxon>Labeoninae</taxon>
        <taxon>Labeonini</taxon>
        <taxon>Cirrhinus</taxon>
    </lineage>
</organism>
<evidence type="ECO:0000313" key="6">
    <source>
        <dbReference type="EMBL" id="KAL0183886.1"/>
    </source>
</evidence>
<feature type="non-terminal residue" evidence="6">
    <location>
        <position position="646"/>
    </location>
</feature>
<dbReference type="InterPro" id="IPR050951">
    <property type="entry name" value="Retrovirus_Pol_polyprotein"/>
</dbReference>
<dbReference type="Gene3D" id="3.10.10.10">
    <property type="entry name" value="HIV Type 1 Reverse Transcriptase, subunit A, domain 1"/>
    <property type="match status" value="2"/>
</dbReference>
<dbReference type="Proteomes" id="UP001529510">
    <property type="component" value="Unassembled WGS sequence"/>
</dbReference>
<dbReference type="Pfam" id="PF17919">
    <property type="entry name" value="RT_RNaseH_2"/>
    <property type="match status" value="1"/>
</dbReference>
<evidence type="ECO:0000256" key="1">
    <source>
        <dbReference type="ARBA" id="ARBA00010879"/>
    </source>
</evidence>
<dbReference type="SUPFAM" id="SSF56672">
    <property type="entry name" value="DNA/RNA polymerases"/>
    <property type="match status" value="1"/>
</dbReference>
<evidence type="ECO:0000256" key="3">
    <source>
        <dbReference type="ARBA" id="ARBA00023268"/>
    </source>
</evidence>
<keyword evidence="3" id="KW-0511">Multifunctional enzyme</keyword>
<dbReference type="CDD" id="cd01647">
    <property type="entry name" value="RT_LTR"/>
    <property type="match status" value="1"/>
</dbReference>
<reference evidence="6 7" key="1">
    <citation type="submission" date="2024-05" db="EMBL/GenBank/DDBJ databases">
        <title>Genome sequencing and assembly of Indian major carp, Cirrhinus mrigala (Hamilton, 1822).</title>
        <authorList>
            <person name="Mohindra V."/>
            <person name="Chowdhury L.M."/>
            <person name="Lal K."/>
            <person name="Jena J.K."/>
        </authorList>
    </citation>
    <scope>NUCLEOTIDE SEQUENCE [LARGE SCALE GENOMIC DNA]</scope>
    <source>
        <strain evidence="6">CM1030</strain>
        <tissue evidence="6">Blood</tissue>
    </source>
</reference>